<dbReference type="CDD" id="cd07814">
    <property type="entry name" value="SRPBCC_CalC_Aha1-like"/>
    <property type="match status" value="1"/>
</dbReference>
<accession>A0ABV3ZDB1</accession>
<dbReference type="Proteomes" id="UP001560573">
    <property type="component" value="Unassembled WGS sequence"/>
</dbReference>
<protein>
    <submittedName>
        <fullName evidence="1">SRPBCC domain-containing protein</fullName>
    </submittedName>
</protein>
<gene>
    <name evidence="1" type="ORF">QTN47_02805</name>
</gene>
<dbReference type="Gene3D" id="3.30.530.20">
    <property type="match status" value="1"/>
</dbReference>
<dbReference type="SUPFAM" id="SSF55961">
    <property type="entry name" value="Bet v1-like"/>
    <property type="match status" value="1"/>
</dbReference>
<organism evidence="1 2">
    <name type="scientific">Danxiaibacter flavus</name>
    <dbReference type="NCBI Taxonomy" id="3049108"/>
    <lineage>
        <taxon>Bacteria</taxon>
        <taxon>Pseudomonadati</taxon>
        <taxon>Bacteroidota</taxon>
        <taxon>Chitinophagia</taxon>
        <taxon>Chitinophagales</taxon>
        <taxon>Chitinophagaceae</taxon>
        <taxon>Danxiaibacter</taxon>
    </lineage>
</organism>
<dbReference type="RefSeq" id="WP_369327801.1">
    <property type="nucleotide sequence ID" value="NZ_JAULBC010000001.1"/>
</dbReference>
<evidence type="ECO:0000313" key="1">
    <source>
        <dbReference type="EMBL" id="MEX6686404.1"/>
    </source>
</evidence>
<dbReference type="EMBL" id="JAULBC010000001">
    <property type="protein sequence ID" value="MEX6686404.1"/>
    <property type="molecule type" value="Genomic_DNA"/>
</dbReference>
<keyword evidence="2" id="KW-1185">Reference proteome</keyword>
<dbReference type="InterPro" id="IPR023393">
    <property type="entry name" value="START-like_dom_sf"/>
</dbReference>
<comment type="caution">
    <text evidence="1">The sequence shown here is derived from an EMBL/GenBank/DDBJ whole genome shotgun (WGS) entry which is preliminary data.</text>
</comment>
<evidence type="ECO:0000313" key="2">
    <source>
        <dbReference type="Proteomes" id="UP001560573"/>
    </source>
</evidence>
<reference evidence="1 2" key="1">
    <citation type="submission" date="2023-07" db="EMBL/GenBank/DDBJ databases">
        <authorList>
            <person name="Lian W.-H."/>
        </authorList>
    </citation>
    <scope>NUCLEOTIDE SEQUENCE [LARGE SCALE GENOMIC DNA]</scope>
    <source>
        <strain evidence="1 2">SYSU DXS3180</strain>
    </source>
</reference>
<name>A0ABV3ZDB1_9BACT</name>
<proteinExistence type="predicted"/>
<sequence length="154" mass="17754">MATQDFTVNFLVDKTPEEVFNAINNVRGWWIDEIEGNSEKLNDEFAVRFADIHYSKQKLIESVPSSKIVWLITDSQLNFLQDKQEWNGTKISFDITKKENQTEVRFTHIGLAPKIQCYTDCSNAWQDYISNSLYSFITTGKGQPYKVKAAVESN</sequence>